<dbReference type="CDD" id="cd22191">
    <property type="entry name" value="DPBB_RlpA_EXP_N-like"/>
    <property type="match status" value="1"/>
</dbReference>
<name>A0A5C3K9U2_COPMA</name>
<keyword evidence="1" id="KW-0732">Signal</keyword>
<protein>
    <recommendedName>
        <fullName evidence="4">RlpA-like protein double-psi beta-barrel domain-containing protein</fullName>
    </recommendedName>
</protein>
<dbReference type="InterPro" id="IPR036908">
    <property type="entry name" value="RlpA-like_sf"/>
</dbReference>
<dbReference type="PANTHER" id="PTHR31836">
    <property type="match status" value="1"/>
</dbReference>
<keyword evidence="3" id="KW-1185">Reference proteome</keyword>
<dbReference type="EMBL" id="ML210628">
    <property type="protein sequence ID" value="TFK16829.1"/>
    <property type="molecule type" value="Genomic_DNA"/>
</dbReference>
<dbReference type="OrthoDB" id="623670at2759"/>
<dbReference type="PANTHER" id="PTHR31836:SF28">
    <property type="entry name" value="SRCR DOMAIN-CONTAINING PROTEIN-RELATED"/>
    <property type="match status" value="1"/>
</dbReference>
<dbReference type="SUPFAM" id="SSF50685">
    <property type="entry name" value="Barwin-like endoglucanases"/>
    <property type="match status" value="1"/>
</dbReference>
<evidence type="ECO:0000313" key="2">
    <source>
        <dbReference type="EMBL" id="TFK16829.1"/>
    </source>
</evidence>
<feature type="non-terminal residue" evidence="2">
    <location>
        <position position="105"/>
    </location>
</feature>
<dbReference type="AlphaFoldDB" id="A0A5C3K9U2"/>
<dbReference type="InterPro" id="IPR051477">
    <property type="entry name" value="Expansin_CellWall"/>
</dbReference>
<sequence>HLFKRFSGARWSWYDAQTGSAGACGTYIGNADFVSSCGGFAQFGSGYPGPHCFETITMSYGGRTAQAVILDMCPGCPYGGLDLTPSLFQFFADPGAGIIYGEWDF</sequence>
<gene>
    <name evidence="2" type="ORF">FA15DRAFT_553809</name>
</gene>
<proteinExistence type="predicted"/>
<dbReference type="Proteomes" id="UP000307440">
    <property type="component" value="Unassembled WGS sequence"/>
</dbReference>
<feature type="non-terminal residue" evidence="2">
    <location>
        <position position="1"/>
    </location>
</feature>
<evidence type="ECO:0008006" key="4">
    <source>
        <dbReference type="Google" id="ProtNLM"/>
    </source>
</evidence>
<evidence type="ECO:0000256" key="1">
    <source>
        <dbReference type="ARBA" id="ARBA00022729"/>
    </source>
</evidence>
<accession>A0A5C3K9U2</accession>
<dbReference type="STRING" id="230819.A0A5C3K9U2"/>
<dbReference type="Gene3D" id="2.40.40.10">
    <property type="entry name" value="RlpA-like domain"/>
    <property type="match status" value="1"/>
</dbReference>
<reference evidence="2 3" key="1">
    <citation type="journal article" date="2019" name="Nat. Ecol. Evol.">
        <title>Megaphylogeny resolves global patterns of mushroom evolution.</title>
        <authorList>
            <person name="Varga T."/>
            <person name="Krizsan K."/>
            <person name="Foldi C."/>
            <person name="Dima B."/>
            <person name="Sanchez-Garcia M."/>
            <person name="Sanchez-Ramirez S."/>
            <person name="Szollosi G.J."/>
            <person name="Szarkandi J.G."/>
            <person name="Papp V."/>
            <person name="Albert L."/>
            <person name="Andreopoulos W."/>
            <person name="Angelini C."/>
            <person name="Antonin V."/>
            <person name="Barry K.W."/>
            <person name="Bougher N.L."/>
            <person name="Buchanan P."/>
            <person name="Buyck B."/>
            <person name="Bense V."/>
            <person name="Catcheside P."/>
            <person name="Chovatia M."/>
            <person name="Cooper J."/>
            <person name="Damon W."/>
            <person name="Desjardin D."/>
            <person name="Finy P."/>
            <person name="Geml J."/>
            <person name="Haridas S."/>
            <person name="Hughes K."/>
            <person name="Justo A."/>
            <person name="Karasinski D."/>
            <person name="Kautmanova I."/>
            <person name="Kiss B."/>
            <person name="Kocsube S."/>
            <person name="Kotiranta H."/>
            <person name="LaButti K.M."/>
            <person name="Lechner B.E."/>
            <person name="Liimatainen K."/>
            <person name="Lipzen A."/>
            <person name="Lukacs Z."/>
            <person name="Mihaltcheva S."/>
            <person name="Morgado L.N."/>
            <person name="Niskanen T."/>
            <person name="Noordeloos M.E."/>
            <person name="Ohm R.A."/>
            <person name="Ortiz-Santana B."/>
            <person name="Ovrebo C."/>
            <person name="Racz N."/>
            <person name="Riley R."/>
            <person name="Savchenko A."/>
            <person name="Shiryaev A."/>
            <person name="Soop K."/>
            <person name="Spirin V."/>
            <person name="Szebenyi C."/>
            <person name="Tomsovsky M."/>
            <person name="Tulloss R.E."/>
            <person name="Uehling J."/>
            <person name="Grigoriev I.V."/>
            <person name="Vagvolgyi C."/>
            <person name="Papp T."/>
            <person name="Martin F.M."/>
            <person name="Miettinen O."/>
            <person name="Hibbett D.S."/>
            <person name="Nagy L.G."/>
        </authorList>
    </citation>
    <scope>NUCLEOTIDE SEQUENCE [LARGE SCALE GENOMIC DNA]</scope>
    <source>
        <strain evidence="2 3">CBS 121175</strain>
    </source>
</reference>
<organism evidence="2 3">
    <name type="scientific">Coprinopsis marcescibilis</name>
    <name type="common">Agaric fungus</name>
    <name type="synonym">Psathyrella marcescibilis</name>
    <dbReference type="NCBI Taxonomy" id="230819"/>
    <lineage>
        <taxon>Eukaryota</taxon>
        <taxon>Fungi</taxon>
        <taxon>Dikarya</taxon>
        <taxon>Basidiomycota</taxon>
        <taxon>Agaricomycotina</taxon>
        <taxon>Agaricomycetes</taxon>
        <taxon>Agaricomycetidae</taxon>
        <taxon>Agaricales</taxon>
        <taxon>Agaricineae</taxon>
        <taxon>Psathyrellaceae</taxon>
        <taxon>Coprinopsis</taxon>
    </lineage>
</organism>
<evidence type="ECO:0000313" key="3">
    <source>
        <dbReference type="Proteomes" id="UP000307440"/>
    </source>
</evidence>